<sequence length="181" mass="20754">MINEVMSLDRQHVHLTSLNKNTDESDQDSSLTLNRPHPHSNLSSESIFPEARVYFRPITKDTPDSYCYDSPIPRSKELSEDDHDVNPKQSVFYSRLKSPPSTPRKRKQKVVSLSEFDIFTLSVPELLESTSDQENQSSRGNSRSRASRFRIDLPPRPRRYDEDNDGLVARLHSPTRRASAA</sequence>
<feature type="region of interest" description="Disordered" evidence="1">
    <location>
        <begin position="127"/>
        <end position="181"/>
    </location>
</feature>
<name>A0AAD3GZ04_9STRA</name>
<feature type="region of interest" description="Disordered" evidence="1">
    <location>
        <begin position="17"/>
        <end position="45"/>
    </location>
</feature>
<dbReference type="Proteomes" id="UP001054902">
    <property type="component" value="Unassembled WGS sequence"/>
</dbReference>
<dbReference type="EMBL" id="BLLK01000019">
    <property type="protein sequence ID" value="GFH44281.1"/>
    <property type="molecule type" value="Genomic_DNA"/>
</dbReference>
<protein>
    <submittedName>
        <fullName evidence="2">Uncharacterized protein</fullName>
    </submittedName>
</protein>
<keyword evidence="3" id="KW-1185">Reference proteome</keyword>
<evidence type="ECO:0000313" key="2">
    <source>
        <dbReference type="EMBL" id="GFH44281.1"/>
    </source>
</evidence>
<accession>A0AAD3GZ04</accession>
<gene>
    <name evidence="2" type="ORF">CTEN210_00755</name>
</gene>
<dbReference type="AlphaFoldDB" id="A0AAD3GZ04"/>
<feature type="compositionally biased region" description="Basic and acidic residues" evidence="1">
    <location>
        <begin position="149"/>
        <end position="161"/>
    </location>
</feature>
<organism evidence="2 3">
    <name type="scientific">Chaetoceros tenuissimus</name>
    <dbReference type="NCBI Taxonomy" id="426638"/>
    <lineage>
        <taxon>Eukaryota</taxon>
        <taxon>Sar</taxon>
        <taxon>Stramenopiles</taxon>
        <taxon>Ochrophyta</taxon>
        <taxon>Bacillariophyta</taxon>
        <taxon>Coscinodiscophyceae</taxon>
        <taxon>Chaetocerotophycidae</taxon>
        <taxon>Chaetocerotales</taxon>
        <taxon>Chaetocerotaceae</taxon>
        <taxon>Chaetoceros</taxon>
    </lineage>
</organism>
<feature type="region of interest" description="Disordered" evidence="1">
    <location>
        <begin position="65"/>
        <end position="108"/>
    </location>
</feature>
<evidence type="ECO:0000256" key="1">
    <source>
        <dbReference type="SAM" id="MobiDB-lite"/>
    </source>
</evidence>
<comment type="caution">
    <text evidence="2">The sequence shown here is derived from an EMBL/GenBank/DDBJ whole genome shotgun (WGS) entry which is preliminary data.</text>
</comment>
<reference evidence="2 3" key="1">
    <citation type="journal article" date="2021" name="Sci. Rep.">
        <title>The genome of the diatom Chaetoceros tenuissimus carries an ancient integrated fragment of an extant virus.</title>
        <authorList>
            <person name="Hongo Y."/>
            <person name="Kimura K."/>
            <person name="Takaki Y."/>
            <person name="Yoshida Y."/>
            <person name="Baba S."/>
            <person name="Kobayashi G."/>
            <person name="Nagasaki K."/>
            <person name="Hano T."/>
            <person name="Tomaru Y."/>
        </authorList>
    </citation>
    <scope>NUCLEOTIDE SEQUENCE [LARGE SCALE GENOMIC DNA]</scope>
    <source>
        <strain evidence="2 3">NIES-3715</strain>
    </source>
</reference>
<evidence type="ECO:0000313" key="3">
    <source>
        <dbReference type="Proteomes" id="UP001054902"/>
    </source>
</evidence>
<proteinExistence type="predicted"/>